<dbReference type="AlphaFoldDB" id="H1Z242"/>
<evidence type="ECO:0000313" key="3">
    <source>
        <dbReference type="Proteomes" id="UP000005741"/>
    </source>
</evidence>
<keyword evidence="3" id="KW-1185">Reference proteome</keyword>
<dbReference type="Pfam" id="PF13649">
    <property type="entry name" value="Methyltransf_25"/>
    <property type="match status" value="1"/>
</dbReference>
<gene>
    <name evidence="2" type="ORF">Metlim_2333</name>
</gene>
<dbReference type="SUPFAM" id="SSF53335">
    <property type="entry name" value="S-adenosyl-L-methionine-dependent methyltransferases"/>
    <property type="match status" value="1"/>
</dbReference>
<dbReference type="HOGENOM" id="CLU_1136065_0_0_2"/>
<evidence type="ECO:0000259" key="1">
    <source>
        <dbReference type="Pfam" id="PF13649"/>
    </source>
</evidence>
<dbReference type="GO" id="GO:0008168">
    <property type="term" value="F:methyltransferase activity"/>
    <property type="evidence" value="ECO:0007669"/>
    <property type="project" value="UniProtKB-KW"/>
</dbReference>
<proteinExistence type="predicted"/>
<dbReference type="GO" id="GO:0032259">
    <property type="term" value="P:methylation"/>
    <property type="evidence" value="ECO:0007669"/>
    <property type="project" value="UniProtKB-KW"/>
</dbReference>
<keyword evidence="2" id="KW-0808">Transferase</keyword>
<dbReference type="STRING" id="937775.Metlim_2333"/>
<sequence length="244" mass="27953">MAMERRPGYDMNFPDELAGAMRRAEKLGVNYPEGYYEDMARKYSTDNVPYPYIVRHIGIPRIMKHFFYGNAHKIRGNFLDYGCGTGDAIRQLIRDGYPSEKVHGFDVNDGSISLGADIYLDEEFIRKLTTVAPEFPETSEVYDLVYSGSVVHVIRDEDEFRQYLNNACNALKKDGIFFGSTLGLEEFADKRNGQGPPRLMRSSELYDAFSKAGFSGIRIITEEMPDMRRRSAGNMCLYQFYARK</sequence>
<keyword evidence="2" id="KW-0489">Methyltransferase</keyword>
<feature type="domain" description="Methyltransferase" evidence="1">
    <location>
        <begin position="79"/>
        <end position="175"/>
    </location>
</feature>
<reference evidence="2 3" key="1">
    <citation type="submission" date="2011-10" db="EMBL/GenBank/DDBJ databases">
        <title>The Improved High-Quality Draft genome of Methanoplanus limicola DSM 2279.</title>
        <authorList>
            <consortium name="US DOE Joint Genome Institute (JGI-PGF)"/>
            <person name="Lucas S."/>
            <person name="Copeland A."/>
            <person name="Lapidus A."/>
            <person name="Glavina del Rio T."/>
            <person name="Dalin E."/>
            <person name="Tice H."/>
            <person name="Bruce D."/>
            <person name="Goodwin L."/>
            <person name="Pitluck S."/>
            <person name="Peters L."/>
            <person name="Mikhailova N."/>
            <person name="Lu M."/>
            <person name="Kyrpides N."/>
            <person name="Mavromatis K."/>
            <person name="Ivanova N."/>
            <person name="Markowitz V."/>
            <person name="Cheng J.-F."/>
            <person name="Hugenholtz P."/>
            <person name="Woyke T."/>
            <person name="Wu D."/>
            <person name="Wirth R."/>
            <person name="Brambilla E.-M."/>
            <person name="Klenk H.-P."/>
            <person name="Eisen J.A."/>
        </authorList>
    </citation>
    <scope>NUCLEOTIDE SEQUENCE [LARGE SCALE GENOMIC DNA]</scope>
    <source>
        <strain evidence="2 3">DSM 2279</strain>
    </source>
</reference>
<name>H1Z242_9EURY</name>
<dbReference type="RefSeq" id="WP_004078643.1">
    <property type="nucleotide sequence ID" value="NZ_CM001436.1"/>
</dbReference>
<organism evidence="2 3">
    <name type="scientific">Methanoplanus limicola DSM 2279</name>
    <dbReference type="NCBI Taxonomy" id="937775"/>
    <lineage>
        <taxon>Archaea</taxon>
        <taxon>Methanobacteriati</taxon>
        <taxon>Methanobacteriota</taxon>
        <taxon>Stenosarchaea group</taxon>
        <taxon>Methanomicrobia</taxon>
        <taxon>Methanomicrobiales</taxon>
        <taxon>Methanomicrobiaceae</taxon>
        <taxon>Methanoplanus</taxon>
    </lineage>
</organism>
<dbReference type="Gene3D" id="3.40.50.150">
    <property type="entry name" value="Vaccinia Virus protein VP39"/>
    <property type="match status" value="1"/>
</dbReference>
<protein>
    <submittedName>
        <fullName evidence="2">Methyltransferase type 12</fullName>
    </submittedName>
</protein>
<dbReference type="InParanoid" id="H1Z242"/>
<dbReference type="InterPro" id="IPR041698">
    <property type="entry name" value="Methyltransf_25"/>
</dbReference>
<accession>H1Z242</accession>
<dbReference type="Proteomes" id="UP000005741">
    <property type="component" value="Chromosome"/>
</dbReference>
<evidence type="ECO:0000313" key="2">
    <source>
        <dbReference type="EMBL" id="EHQ36387.1"/>
    </source>
</evidence>
<dbReference type="OrthoDB" id="147504at2157"/>
<dbReference type="CDD" id="cd02440">
    <property type="entry name" value="AdoMet_MTases"/>
    <property type="match status" value="1"/>
</dbReference>
<dbReference type="EMBL" id="CM001436">
    <property type="protein sequence ID" value="EHQ36387.1"/>
    <property type="molecule type" value="Genomic_DNA"/>
</dbReference>
<dbReference type="InterPro" id="IPR029063">
    <property type="entry name" value="SAM-dependent_MTases_sf"/>
</dbReference>